<gene>
    <name evidence="2" type="ORF">LDG_7042</name>
</gene>
<protein>
    <submittedName>
        <fullName evidence="2">Uncharacterized protein</fullName>
    </submittedName>
</protein>
<accession>G9EP61</accession>
<feature type="transmembrane region" description="Helical" evidence="1">
    <location>
        <begin position="6"/>
        <end position="28"/>
    </location>
</feature>
<dbReference type="AlphaFoldDB" id="G9EP61"/>
<proteinExistence type="predicted"/>
<reference evidence="2 3" key="1">
    <citation type="journal article" date="2011" name="BMC Genomics">
        <title>Insight into cross-talk between intra-amoebal pathogens.</title>
        <authorList>
            <person name="Gimenez G."/>
            <person name="Bertelli C."/>
            <person name="Moliner C."/>
            <person name="Robert C."/>
            <person name="Raoult D."/>
            <person name="Fournier P.E."/>
            <person name="Greub G."/>
        </authorList>
    </citation>
    <scope>NUCLEOTIDE SEQUENCE [LARGE SCALE GENOMIC DNA]</scope>
    <source>
        <strain evidence="2 3">LLAP12</strain>
    </source>
</reference>
<dbReference type="Proteomes" id="UP000002770">
    <property type="component" value="Unassembled WGS sequence"/>
</dbReference>
<organism evidence="2 3">
    <name type="scientific">Legionella drancourtii LLAP12</name>
    <dbReference type="NCBI Taxonomy" id="658187"/>
    <lineage>
        <taxon>Bacteria</taxon>
        <taxon>Pseudomonadati</taxon>
        <taxon>Pseudomonadota</taxon>
        <taxon>Gammaproteobacteria</taxon>
        <taxon>Legionellales</taxon>
        <taxon>Legionellaceae</taxon>
        <taxon>Legionella</taxon>
    </lineage>
</organism>
<name>G9EP61_9GAMM</name>
<keyword evidence="1" id="KW-0812">Transmembrane</keyword>
<evidence type="ECO:0000313" key="3">
    <source>
        <dbReference type="Proteomes" id="UP000002770"/>
    </source>
</evidence>
<keyword evidence="1" id="KW-0472">Membrane</keyword>
<dbReference type="RefSeq" id="WP_006870966.1">
    <property type="nucleotide sequence ID" value="NZ_JH413822.1"/>
</dbReference>
<dbReference type="STRING" id="658187.LDG_7042"/>
<dbReference type="eggNOG" id="ENOG503128R">
    <property type="taxonomic scope" value="Bacteria"/>
</dbReference>
<evidence type="ECO:0000313" key="2">
    <source>
        <dbReference type="EMBL" id="EHL30896.1"/>
    </source>
</evidence>
<dbReference type="EMBL" id="JH413822">
    <property type="protein sequence ID" value="EHL30896.1"/>
    <property type="molecule type" value="Genomic_DNA"/>
</dbReference>
<dbReference type="OrthoDB" id="5637128at2"/>
<keyword evidence="3" id="KW-1185">Reference proteome</keyword>
<sequence length="173" mass="19669">MEESTLAILLAASFGGTCLGGILSYFLCKPKSPKLLDDIDGQLEDMKNYRCMVREVGEERTQIFEALKNISVAPKPTSTLSYARFKIFSPNIDSYQRCTLERSENEELVHQLNELINSYPDFVASRFGEPGYIRDAHNTMVEHHAKVMTLAQECFKRIEEADAQREQLAISRV</sequence>
<keyword evidence="1" id="KW-1133">Transmembrane helix</keyword>
<dbReference type="InParanoid" id="G9EP61"/>
<evidence type="ECO:0000256" key="1">
    <source>
        <dbReference type="SAM" id="Phobius"/>
    </source>
</evidence>
<dbReference type="HOGENOM" id="CLU_1545707_0_0_6"/>